<evidence type="ECO:0000256" key="1">
    <source>
        <dbReference type="ARBA" id="ARBA00010641"/>
    </source>
</evidence>
<dbReference type="RefSeq" id="WP_272749696.1">
    <property type="nucleotide sequence ID" value="NZ_JAQQKX010000023.1"/>
</dbReference>
<comment type="caution">
    <text evidence="7">The sequence shown here is derived from an EMBL/GenBank/DDBJ whole genome shotgun (WGS) entry which is preliminary data.</text>
</comment>
<dbReference type="InterPro" id="IPR013324">
    <property type="entry name" value="RNA_pol_sigma_r3/r4-like"/>
</dbReference>
<dbReference type="NCBIfam" id="TIGR02937">
    <property type="entry name" value="sigma70-ECF"/>
    <property type="match status" value="1"/>
</dbReference>
<dbReference type="InterPro" id="IPR036388">
    <property type="entry name" value="WH-like_DNA-bd_sf"/>
</dbReference>
<feature type="domain" description="RNA polymerase sigma-70 region 2" evidence="5">
    <location>
        <begin position="17"/>
        <end position="80"/>
    </location>
</feature>
<dbReference type="SUPFAM" id="SSF88946">
    <property type="entry name" value="Sigma2 domain of RNA polymerase sigma factors"/>
    <property type="match status" value="1"/>
</dbReference>
<name>A0ABT5I0I3_9CAUL</name>
<evidence type="ECO:0000259" key="6">
    <source>
        <dbReference type="Pfam" id="PF08281"/>
    </source>
</evidence>
<protein>
    <submittedName>
        <fullName evidence="7">Sigma-70 family RNA polymerase sigma factor</fullName>
    </submittedName>
</protein>
<dbReference type="PANTHER" id="PTHR43133:SF63">
    <property type="entry name" value="RNA POLYMERASE SIGMA FACTOR FECI-RELATED"/>
    <property type="match status" value="1"/>
</dbReference>
<dbReference type="PANTHER" id="PTHR43133">
    <property type="entry name" value="RNA POLYMERASE ECF-TYPE SIGMA FACTO"/>
    <property type="match status" value="1"/>
</dbReference>
<feature type="domain" description="RNA polymerase sigma factor 70 region 4 type 2" evidence="6">
    <location>
        <begin position="118"/>
        <end position="161"/>
    </location>
</feature>
<comment type="similarity">
    <text evidence="1">Belongs to the sigma-70 factor family. ECF subfamily.</text>
</comment>
<dbReference type="Pfam" id="PF04542">
    <property type="entry name" value="Sigma70_r2"/>
    <property type="match status" value="1"/>
</dbReference>
<dbReference type="Proteomes" id="UP001214854">
    <property type="component" value="Unassembled WGS sequence"/>
</dbReference>
<evidence type="ECO:0000256" key="2">
    <source>
        <dbReference type="ARBA" id="ARBA00023015"/>
    </source>
</evidence>
<dbReference type="InterPro" id="IPR014284">
    <property type="entry name" value="RNA_pol_sigma-70_dom"/>
</dbReference>
<dbReference type="InterPro" id="IPR007627">
    <property type="entry name" value="RNA_pol_sigma70_r2"/>
</dbReference>
<evidence type="ECO:0000313" key="7">
    <source>
        <dbReference type="EMBL" id="MDC7685191.1"/>
    </source>
</evidence>
<dbReference type="Pfam" id="PF08281">
    <property type="entry name" value="Sigma70_r4_2"/>
    <property type="match status" value="1"/>
</dbReference>
<organism evidence="7 8">
    <name type="scientific">Asticcacaulis aquaticus</name>
    <dbReference type="NCBI Taxonomy" id="2984212"/>
    <lineage>
        <taxon>Bacteria</taxon>
        <taxon>Pseudomonadati</taxon>
        <taxon>Pseudomonadota</taxon>
        <taxon>Alphaproteobacteria</taxon>
        <taxon>Caulobacterales</taxon>
        <taxon>Caulobacteraceae</taxon>
        <taxon>Asticcacaulis</taxon>
    </lineage>
</organism>
<dbReference type="SUPFAM" id="SSF88659">
    <property type="entry name" value="Sigma3 and sigma4 domains of RNA polymerase sigma factors"/>
    <property type="match status" value="1"/>
</dbReference>
<keyword evidence="8" id="KW-1185">Reference proteome</keyword>
<accession>A0ABT5I0I3</accession>
<evidence type="ECO:0000313" key="8">
    <source>
        <dbReference type="Proteomes" id="UP001214854"/>
    </source>
</evidence>
<keyword evidence="2" id="KW-0805">Transcription regulation</keyword>
<dbReference type="Gene3D" id="1.10.1740.10">
    <property type="match status" value="1"/>
</dbReference>
<evidence type="ECO:0000259" key="5">
    <source>
        <dbReference type="Pfam" id="PF04542"/>
    </source>
</evidence>
<dbReference type="InterPro" id="IPR013249">
    <property type="entry name" value="RNA_pol_sigma70_r4_t2"/>
</dbReference>
<gene>
    <name evidence="7" type="ORF">PQU92_18060</name>
</gene>
<dbReference type="EMBL" id="JAQQKX010000023">
    <property type="protein sequence ID" value="MDC7685191.1"/>
    <property type="molecule type" value="Genomic_DNA"/>
</dbReference>
<evidence type="ECO:0000256" key="3">
    <source>
        <dbReference type="ARBA" id="ARBA00023082"/>
    </source>
</evidence>
<dbReference type="InterPro" id="IPR013325">
    <property type="entry name" value="RNA_pol_sigma_r2"/>
</dbReference>
<keyword evidence="3" id="KW-0731">Sigma factor</keyword>
<keyword evidence="4" id="KW-0804">Transcription</keyword>
<dbReference type="InterPro" id="IPR039425">
    <property type="entry name" value="RNA_pol_sigma-70-like"/>
</dbReference>
<proteinExistence type="inferred from homology"/>
<sequence length="203" mass="23074">MLRVSDERAIWLSRFVLPHEPSLRAWLNRRRVPGLEVDDIVQETYSRLIAMDTVADIRNVRGYLYQVAHSVLLLHIRRAKIIPIEIMGDMDAVDIASAEASPEDFLLGRDELSGLFSVISGLPQKIKDVFLMRRVDGFSQRETAQKLGLSESTVEKHMSRGILLVLNHLSDSGIDSARASKAWGDKLRKDRSDRGVRKQNQRD</sequence>
<evidence type="ECO:0000256" key="4">
    <source>
        <dbReference type="ARBA" id="ARBA00023163"/>
    </source>
</evidence>
<dbReference type="Gene3D" id="1.10.10.10">
    <property type="entry name" value="Winged helix-like DNA-binding domain superfamily/Winged helix DNA-binding domain"/>
    <property type="match status" value="1"/>
</dbReference>
<reference evidence="7 8" key="1">
    <citation type="submission" date="2023-01" db="EMBL/GenBank/DDBJ databases">
        <title>Novel species of the genus Asticcacaulis isolated from rivers.</title>
        <authorList>
            <person name="Lu H."/>
        </authorList>
    </citation>
    <scope>NUCLEOTIDE SEQUENCE [LARGE SCALE GENOMIC DNA]</scope>
    <source>
        <strain evidence="7 8">BYS171W</strain>
    </source>
</reference>